<dbReference type="InterPro" id="IPR010819">
    <property type="entry name" value="AGE/CE"/>
</dbReference>
<evidence type="ECO:0000256" key="2">
    <source>
        <dbReference type="ARBA" id="ARBA00023235"/>
    </source>
</evidence>
<keyword evidence="4" id="KW-1185">Reference proteome</keyword>
<dbReference type="Gene3D" id="1.50.10.10">
    <property type="match status" value="1"/>
</dbReference>
<dbReference type="Proteomes" id="UP000839052">
    <property type="component" value="Chromosome"/>
</dbReference>
<protein>
    <recommendedName>
        <fullName evidence="5">N-acylglucosamine 2-epimerase</fullName>
    </recommendedName>
</protein>
<gene>
    <name evidence="3" type="ORF">NTG6680_0270</name>
</gene>
<evidence type="ECO:0000313" key="4">
    <source>
        <dbReference type="Proteomes" id="UP000839052"/>
    </source>
</evidence>
<accession>A0ABM8YVQ0</accession>
<keyword evidence="2" id="KW-0413">Isomerase</keyword>
<comment type="similarity">
    <text evidence="1">Belongs to the N-acylglucosamine 2-epimerase family.</text>
</comment>
<name>A0ABM8YVQ0_9PROT</name>
<evidence type="ECO:0008006" key="5">
    <source>
        <dbReference type="Google" id="ProtNLM"/>
    </source>
</evidence>
<dbReference type="Pfam" id="PF07221">
    <property type="entry name" value="GlcNAc_2-epim"/>
    <property type="match status" value="1"/>
</dbReference>
<organism evidence="3 4">
    <name type="scientific">Candidatus Nitrotoga arctica</name>
    <dbReference type="NCBI Taxonomy" id="453162"/>
    <lineage>
        <taxon>Bacteria</taxon>
        <taxon>Pseudomonadati</taxon>
        <taxon>Pseudomonadota</taxon>
        <taxon>Betaproteobacteria</taxon>
        <taxon>Nitrosomonadales</taxon>
        <taxon>Gallionellaceae</taxon>
        <taxon>Candidatus Nitrotoga</taxon>
    </lineage>
</organism>
<dbReference type="InterPro" id="IPR008928">
    <property type="entry name" value="6-hairpin_glycosidase_sf"/>
</dbReference>
<dbReference type="SUPFAM" id="SSF48208">
    <property type="entry name" value="Six-hairpin glycosidases"/>
    <property type="match status" value="1"/>
</dbReference>
<evidence type="ECO:0000313" key="3">
    <source>
        <dbReference type="EMBL" id="CAG9931523.1"/>
    </source>
</evidence>
<dbReference type="EMBL" id="OU912926">
    <property type="protein sequence ID" value="CAG9931523.1"/>
    <property type="molecule type" value="Genomic_DNA"/>
</dbReference>
<sequence>MFNRAYSDGSVDRDKFWWEQAEGLRALMVTASTSHSRDLWHRYEQTLKLVKEQFVDDAHGGWKLTVKQTCDSGHCGNEQPDPYHMIGMDVIALGLSKAGR</sequence>
<evidence type="ECO:0000256" key="1">
    <source>
        <dbReference type="ARBA" id="ARBA00008558"/>
    </source>
</evidence>
<dbReference type="InterPro" id="IPR012341">
    <property type="entry name" value="6hp_glycosidase-like_sf"/>
</dbReference>
<reference evidence="3 4" key="1">
    <citation type="submission" date="2021-10" db="EMBL/GenBank/DDBJ databases">
        <authorList>
            <person name="Koch H."/>
        </authorList>
    </citation>
    <scope>NUCLEOTIDE SEQUENCE [LARGE SCALE GENOMIC DNA]</scope>
    <source>
        <strain evidence="3">6680</strain>
    </source>
</reference>
<proteinExistence type="inferred from homology"/>